<evidence type="ECO:0000256" key="3">
    <source>
        <dbReference type="ARBA" id="ARBA00023163"/>
    </source>
</evidence>
<evidence type="ECO:0000256" key="2">
    <source>
        <dbReference type="ARBA" id="ARBA00023125"/>
    </source>
</evidence>
<sequence>MKRWTQIFKALANINRLKIIKLLSGGRALNVSNIAGEIGISLNATSKHLIILSNLDVLDGNGREGHVFYNLNPKMPPDIKRSVNLFLG</sequence>
<reference evidence="5 6" key="1">
    <citation type="journal article" date="2015" name="Nature">
        <title>rRNA introns, odd ribosomes, and small enigmatic genomes across a large radiation of phyla.</title>
        <authorList>
            <person name="Brown C.T."/>
            <person name="Hug L.A."/>
            <person name="Thomas B.C."/>
            <person name="Sharon I."/>
            <person name="Castelle C.J."/>
            <person name="Singh A."/>
            <person name="Wilkins M.J."/>
            <person name="Williams K.H."/>
            <person name="Banfield J.F."/>
        </authorList>
    </citation>
    <scope>NUCLEOTIDE SEQUENCE [LARGE SCALE GENOMIC DNA]</scope>
</reference>
<keyword evidence="1" id="KW-0805">Transcription regulation</keyword>
<evidence type="ECO:0000259" key="4">
    <source>
        <dbReference type="PROSITE" id="PS50987"/>
    </source>
</evidence>
<comment type="caution">
    <text evidence="5">The sequence shown here is derived from an EMBL/GenBank/DDBJ whole genome shotgun (WGS) entry which is preliminary data.</text>
</comment>
<dbReference type="InterPro" id="IPR001845">
    <property type="entry name" value="HTH_ArsR_DNA-bd_dom"/>
</dbReference>
<dbReference type="Pfam" id="PF01022">
    <property type="entry name" value="HTH_5"/>
    <property type="match status" value="1"/>
</dbReference>
<dbReference type="SUPFAM" id="SSF46785">
    <property type="entry name" value="Winged helix' DNA-binding domain"/>
    <property type="match status" value="1"/>
</dbReference>
<evidence type="ECO:0000313" key="6">
    <source>
        <dbReference type="Proteomes" id="UP000034600"/>
    </source>
</evidence>
<dbReference type="CDD" id="cd00090">
    <property type="entry name" value="HTH_ARSR"/>
    <property type="match status" value="1"/>
</dbReference>
<protein>
    <recommendedName>
        <fullName evidence="4">HTH arsR-type domain-containing protein</fullName>
    </recommendedName>
</protein>
<dbReference type="PROSITE" id="PS50987">
    <property type="entry name" value="HTH_ARSR_2"/>
    <property type="match status" value="1"/>
</dbReference>
<dbReference type="AlphaFoldDB" id="A0A0G1UX55"/>
<dbReference type="Proteomes" id="UP000034600">
    <property type="component" value="Unassembled WGS sequence"/>
</dbReference>
<keyword evidence="3" id="KW-0804">Transcription</keyword>
<dbReference type="SMART" id="SM00418">
    <property type="entry name" value="HTH_ARSR"/>
    <property type="match status" value="1"/>
</dbReference>
<dbReference type="InterPro" id="IPR036388">
    <property type="entry name" value="WH-like_DNA-bd_sf"/>
</dbReference>
<evidence type="ECO:0000313" key="5">
    <source>
        <dbReference type="EMBL" id="KKU98834.1"/>
    </source>
</evidence>
<dbReference type="GO" id="GO:0003700">
    <property type="term" value="F:DNA-binding transcription factor activity"/>
    <property type="evidence" value="ECO:0007669"/>
    <property type="project" value="InterPro"/>
</dbReference>
<dbReference type="PANTHER" id="PTHR33154:SF33">
    <property type="entry name" value="TRANSCRIPTIONAL REPRESSOR SDPR"/>
    <property type="match status" value="1"/>
</dbReference>
<dbReference type="GO" id="GO:0003677">
    <property type="term" value="F:DNA binding"/>
    <property type="evidence" value="ECO:0007669"/>
    <property type="project" value="UniProtKB-KW"/>
</dbReference>
<organism evidence="5 6">
    <name type="scientific">Candidatus Jorgensenbacteria bacterium GW2011_GWC1_48_8</name>
    <dbReference type="NCBI Taxonomy" id="1618666"/>
    <lineage>
        <taxon>Bacteria</taxon>
        <taxon>Candidatus Joergenseniibacteriota</taxon>
    </lineage>
</organism>
<feature type="domain" description="HTH arsR-type" evidence="4">
    <location>
        <begin position="1"/>
        <end position="88"/>
    </location>
</feature>
<dbReference type="InterPro" id="IPR051081">
    <property type="entry name" value="HTH_MetalResp_TranReg"/>
</dbReference>
<accession>A0A0G1UX55</accession>
<dbReference type="Gene3D" id="1.10.10.10">
    <property type="entry name" value="Winged helix-like DNA-binding domain superfamily/Winged helix DNA-binding domain"/>
    <property type="match status" value="1"/>
</dbReference>
<dbReference type="InterPro" id="IPR011991">
    <property type="entry name" value="ArsR-like_HTH"/>
</dbReference>
<name>A0A0G1UX55_9BACT</name>
<keyword evidence="2" id="KW-0238">DNA-binding</keyword>
<gene>
    <name evidence="5" type="ORF">UY32_C0013G0031</name>
</gene>
<evidence type="ECO:0000256" key="1">
    <source>
        <dbReference type="ARBA" id="ARBA00023015"/>
    </source>
</evidence>
<dbReference type="EMBL" id="LCPO01000013">
    <property type="protein sequence ID" value="KKU98834.1"/>
    <property type="molecule type" value="Genomic_DNA"/>
</dbReference>
<dbReference type="PANTHER" id="PTHR33154">
    <property type="entry name" value="TRANSCRIPTIONAL REGULATOR, ARSR FAMILY"/>
    <property type="match status" value="1"/>
</dbReference>
<dbReference type="InterPro" id="IPR036390">
    <property type="entry name" value="WH_DNA-bd_sf"/>
</dbReference>
<proteinExistence type="predicted"/>